<evidence type="ECO:0000313" key="3">
    <source>
        <dbReference type="EMBL" id="MBB5067973.1"/>
    </source>
</evidence>
<keyword evidence="4" id="KW-1185">Reference proteome</keyword>
<dbReference type="Proteomes" id="UP000580474">
    <property type="component" value="Unassembled WGS sequence"/>
</dbReference>
<reference evidence="3 4" key="1">
    <citation type="submission" date="2020-08" db="EMBL/GenBank/DDBJ databases">
        <title>Sequencing the genomes of 1000 actinobacteria strains.</title>
        <authorList>
            <person name="Klenk H.-P."/>
        </authorList>
    </citation>
    <scope>NUCLEOTIDE SEQUENCE [LARGE SCALE GENOMIC DNA]</scope>
    <source>
        <strain evidence="3 4">DSM 45582</strain>
    </source>
</reference>
<feature type="transmembrane region" description="Helical" evidence="2">
    <location>
        <begin position="245"/>
        <end position="269"/>
    </location>
</feature>
<keyword evidence="2" id="KW-0812">Transmembrane</keyword>
<keyword evidence="2" id="KW-1133">Transmembrane helix</keyword>
<evidence type="ECO:0000256" key="1">
    <source>
        <dbReference type="SAM" id="MobiDB-lite"/>
    </source>
</evidence>
<comment type="caution">
    <text evidence="3">The sequence shown here is derived from an EMBL/GenBank/DDBJ whole genome shotgun (WGS) entry which is preliminary data.</text>
</comment>
<evidence type="ECO:0000313" key="4">
    <source>
        <dbReference type="Proteomes" id="UP000580474"/>
    </source>
</evidence>
<accession>A0A840NCA0</accession>
<organism evidence="3 4">
    <name type="scientific">Saccharopolyspora gloriosae</name>
    <dbReference type="NCBI Taxonomy" id="455344"/>
    <lineage>
        <taxon>Bacteria</taxon>
        <taxon>Bacillati</taxon>
        <taxon>Actinomycetota</taxon>
        <taxon>Actinomycetes</taxon>
        <taxon>Pseudonocardiales</taxon>
        <taxon>Pseudonocardiaceae</taxon>
        <taxon>Saccharopolyspora</taxon>
    </lineage>
</organism>
<protein>
    <submittedName>
        <fullName evidence="3">Uncharacterized protein</fullName>
    </submittedName>
</protein>
<dbReference type="AlphaFoldDB" id="A0A840NCA0"/>
<keyword evidence="2" id="KW-0472">Membrane</keyword>
<dbReference type="RefSeq" id="WP_184477746.1">
    <property type="nucleotide sequence ID" value="NZ_JACHIV010000001.1"/>
</dbReference>
<dbReference type="EMBL" id="JACHIV010000001">
    <property type="protein sequence ID" value="MBB5067973.1"/>
    <property type="molecule type" value="Genomic_DNA"/>
</dbReference>
<name>A0A840NCA0_9PSEU</name>
<gene>
    <name evidence="3" type="ORF">BJ969_001061</name>
</gene>
<evidence type="ECO:0000256" key="2">
    <source>
        <dbReference type="SAM" id="Phobius"/>
    </source>
</evidence>
<sequence>MRVVRLGKEPTKIGADIRAAIAAWGPGSGVFGGVAVFGAEPPGAPRTLDAVLVLPRGIVVVVGTDLPESALAVEAPVQTPWTVDGWPLLRQTAAMNPALEALESAAALARALQSRDAEPMPVAAIVALGPYVVRITQPTNDLHRGVRVLYPSTTSMLAAVRELATYERACGVEPARKVLRILDERAGRLSVAELTAEGFPDSVTPDLASANTLLIPKVRDEEPAPVPAAAPAGLRARLGGLSRRTVLTALGAAAAVLAGAVLSSVWAGASGSTRDMTAQQVDGVSFERTAADLGGDCAEASFGDVRAWFQRHPCESLSRQVFDSEAAGRAATTSLAVVDLGDATPARNLRELLNTPGSGGLSDPAAEPGPPAEFDGAAQAVQQTGSQVRIVQAAWASGKSDPDDVSLRVLAERGLRLRAPE</sequence>
<proteinExistence type="predicted"/>
<feature type="region of interest" description="Disordered" evidence="1">
    <location>
        <begin position="354"/>
        <end position="374"/>
    </location>
</feature>